<organism evidence="6">
    <name type="scientific">viral metagenome</name>
    <dbReference type="NCBI Taxonomy" id="1070528"/>
    <lineage>
        <taxon>unclassified sequences</taxon>
        <taxon>metagenomes</taxon>
        <taxon>organismal metagenomes</taxon>
    </lineage>
</organism>
<dbReference type="AlphaFoldDB" id="A0A6C0IFM7"/>
<keyword evidence="1" id="KW-0732">Signal</keyword>
<protein>
    <submittedName>
        <fullName evidence="6">Uncharacterized protein</fullName>
    </submittedName>
</protein>
<keyword evidence="5" id="KW-0325">Glycoprotein</keyword>
<dbReference type="Pfam" id="PF04916">
    <property type="entry name" value="Phospholip_B"/>
    <property type="match status" value="1"/>
</dbReference>
<dbReference type="NCBIfam" id="NF040521">
    <property type="entry name" value="C45_proenzyme"/>
    <property type="match status" value="1"/>
</dbReference>
<evidence type="ECO:0000313" key="6">
    <source>
        <dbReference type="EMBL" id="QHT91978.1"/>
    </source>
</evidence>
<sequence>MKIKNGFSYEKNEWMFISVKGEPKERGYAYGYLCAKQFAEIQKMLEFFILESYGQTWEYMIKIINDDFKEMTKNEFTELYEEMEGIADGFNAAGTKTTIDEIIAWNFYMSMSYWYGWKNGSAGGKEGGSSLAKDKCSAFIAVGDWTTDGKIVVAHNSFTDYIDGQYSNIILDLNPSKGSRFIMQTSPGWIWSATDFFVTEKGIIGTETTIGGFNVYEKKIPIGYRIRKAMQYGDSLDDYVKILLDGNSGDYANSWLFGDINTNEIMRIELGLKYNNIERTKNGFFIGFNAPYDPKIRNLECGNSGMYDIRRHQGARLVRLNDLMDTHKGKINIEVAKEIIADHYDVYLQKDDNPCSRTVCSHYDLDAREYMSQADRPKPFAPHGACDGCVADTNMAKKMSFSARFGNSCGMPFIAEEYFKKNRQWEIFKPYIKDRPSAPWTDFAIEDKFKTSKTSRTIKTILSKRNKHNSNKKTLKN</sequence>
<keyword evidence="4" id="KW-0443">Lipid metabolism</keyword>
<proteinExistence type="predicted"/>
<keyword evidence="2" id="KW-0378">Hydrolase</keyword>
<reference evidence="6" key="1">
    <citation type="journal article" date="2020" name="Nature">
        <title>Giant virus diversity and host interactions through global metagenomics.</title>
        <authorList>
            <person name="Schulz F."/>
            <person name="Roux S."/>
            <person name="Paez-Espino D."/>
            <person name="Jungbluth S."/>
            <person name="Walsh D.A."/>
            <person name="Denef V.J."/>
            <person name="McMahon K.D."/>
            <person name="Konstantinidis K.T."/>
            <person name="Eloe-Fadrosh E.A."/>
            <person name="Kyrpides N.C."/>
            <person name="Woyke T."/>
        </authorList>
    </citation>
    <scope>NUCLEOTIDE SEQUENCE</scope>
    <source>
        <strain evidence="6">GVMAG-M-3300023184-86</strain>
    </source>
</reference>
<evidence type="ECO:0000256" key="2">
    <source>
        <dbReference type="ARBA" id="ARBA00022801"/>
    </source>
</evidence>
<evidence type="ECO:0000256" key="5">
    <source>
        <dbReference type="ARBA" id="ARBA00023180"/>
    </source>
</evidence>
<evidence type="ECO:0000256" key="1">
    <source>
        <dbReference type="ARBA" id="ARBA00022729"/>
    </source>
</evidence>
<accession>A0A6C0IFM7</accession>
<name>A0A6C0IFM7_9ZZZZ</name>
<evidence type="ECO:0000256" key="3">
    <source>
        <dbReference type="ARBA" id="ARBA00022963"/>
    </source>
</evidence>
<dbReference type="Gene3D" id="3.60.60.30">
    <property type="match status" value="1"/>
</dbReference>
<dbReference type="EMBL" id="MN740173">
    <property type="protein sequence ID" value="QHT91978.1"/>
    <property type="molecule type" value="Genomic_DNA"/>
</dbReference>
<dbReference type="GO" id="GO:0004620">
    <property type="term" value="F:phospholipase activity"/>
    <property type="evidence" value="ECO:0007669"/>
    <property type="project" value="InterPro"/>
</dbReference>
<dbReference type="GO" id="GO:0009395">
    <property type="term" value="P:phospholipid catabolic process"/>
    <property type="evidence" value="ECO:0007669"/>
    <property type="project" value="TreeGrafter"/>
</dbReference>
<evidence type="ECO:0000256" key="4">
    <source>
        <dbReference type="ARBA" id="ARBA00023098"/>
    </source>
</evidence>
<keyword evidence="3" id="KW-0442">Lipid degradation</keyword>
<dbReference type="PANTHER" id="PTHR12370">
    <property type="entry name" value="PHOSPHOLIPASE B-RELATED"/>
    <property type="match status" value="1"/>
</dbReference>
<dbReference type="GO" id="GO:0005576">
    <property type="term" value="C:extracellular region"/>
    <property type="evidence" value="ECO:0007669"/>
    <property type="project" value="TreeGrafter"/>
</dbReference>
<dbReference type="PANTHER" id="PTHR12370:SF3">
    <property type="entry name" value="PHOSPHOLIPASE B-LIKE 2-RELATED"/>
    <property type="match status" value="1"/>
</dbReference>
<dbReference type="InterPro" id="IPR007000">
    <property type="entry name" value="PLipase_B-like"/>
</dbReference>
<dbReference type="InterPro" id="IPR047794">
    <property type="entry name" value="C45_proenzyme-like"/>
</dbReference>